<dbReference type="EMBL" id="JABVEC010000006">
    <property type="protein sequence ID" value="MBC6466043.1"/>
    <property type="molecule type" value="Genomic_DNA"/>
</dbReference>
<gene>
    <name evidence="2" type="ORF">HKK74_11105</name>
</gene>
<feature type="region of interest" description="Disordered" evidence="1">
    <location>
        <begin position="1"/>
        <end position="23"/>
    </location>
</feature>
<accession>A0ABR7LML0</accession>
<comment type="caution">
    <text evidence="2">The sequence shown here is derived from an EMBL/GenBank/DDBJ whole genome shotgun (WGS) entry which is preliminary data.</text>
</comment>
<evidence type="ECO:0000256" key="1">
    <source>
        <dbReference type="SAM" id="MobiDB-lite"/>
    </source>
</evidence>
<dbReference type="Gene3D" id="3.30.1360.130">
    <property type="entry name" value="Dipeptide transport protein"/>
    <property type="match status" value="1"/>
</dbReference>
<dbReference type="PIRSF" id="PIRSF015853">
    <property type="entry name" value="Pep_DppA"/>
    <property type="match status" value="1"/>
</dbReference>
<protein>
    <submittedName>
        <fullName evidence="2">M55 family metallopeptidase</fullName>
    </submittedName>
</protein>
<sequence length="276" mass="29450">MRVMLSADMEGATGVTAPADVEPGTEEWRRFRRMLTGDVNAAVDGLYAGGATEVVVNEAHATQRNVLIEELDPRASMITGRHKPLAMMQGVQDADAVVFLGYHTGAGERGVLAHTYVWSGLQQLRINGAPASEGRMNALLAAELGVPVVLVTGDDLTCAEAESYAPDAERVTVKFCVSRYAARCLAPSRTAALIREAAERALPAAAGRVPPRPDGPFRFDVDLSATHLAEFVTVIPGVELTAPRTVTYTLPTMIEAVRCFRAVTTIVGAAKETVFD</sequence>
<proteinExistence type="predicted"/>
<dbReference type="InterPro" id="IPR036177">
    <property type="entry name" value="Peptidase_M55_sf"/>
</dbReference>
<keyword evidence="3" id="KW-1185">Reference proteome</keyword>
<dbReference type="InterPro" id="IPR007035">
    <property type="entry name" value="Peptidase_M55"/>
</dbReference>
<dbReference type="SUPFAM" id="SSF63992">
    <property type="entry name" value="Dipeptide transport protein"/>
    <property type="match status" value="1"/>
</dbReference>
<organism evidence="2 3">
    <name type="scientific">Actinomadura alba</name>
    <dbReference type="NCBI Taxonomy" id="406431"/>
    <lineage>
        <taxon>Bacteria</taxon>
        <taxon>Bacillati</taxon>
        <taxon>Actinomycetota</taxon>
        <taxon>Actinomycetes</taxon>
        <taxon>Streptosporangiales</taxon>
        <taxon>Thermomonosporaceae</taxon>
        <taxon>Actinomadura</taxon>
    </lineage>
</organism>
<dbReference type="RefSeq" id="WP_187243104.1">
    <property type="nucleotide sequence ID" value="NZ_BAAAOK010000028.1"/>
</dbReference>
<dbReference type="InterPro" id="IPR027476">
    <property type="entry name" value="DppA_N"/>
</dbReference>
<reference evidence="2 3" key="1">
    <citation type="submission" date="2020-06" db="EMBL/GenBank/DDBJ databases">
        <title>Actinomadura xiongansis sp. nov., isolated from soil of Baiyangdian.</title>
        <authorList>
            <person name="Zhang X."/>
        </authorList>
    </citation>
    <scope>NUCLEOTIDE SEQUENCE [LARGE SCALE GENOMIC DNA]</scope>
    <source>
        <strain evidence="2 3">HBUM206468</strain>
    </source>
</reference>
<evidence type="ECO:0000313" key="3">
    <source>
        <dbReference type="Proteomes" id="UP000805614"/>
    </source>
</evidence>
<evidence type="ECO:0000313" key="2">
    <source>
        <dbReference type="EMBL" id="MBC6466043.1"/>
    </source>
</evidence>
<dbReference type="Pfam" id="PF04951">
    <property type="entry name" value="Peptidase_M55"/>
    <property type="match status" value="1"/>
</dbReference>
<dbReference type="CDD" id="cd08663">
    <property type="entry name" value="DAP_dppA_1"/>
    <property type="match status" value="1"/>
</dbReference>
<dbReference type="Proteomes" id="UP000805614">
    <property type="component" value="Unassembled WGS sequence"/>
</dbReference>
<dbReference type="Gene3D" id="3.40.50.10780">
    <property type="entry name" value="Dipeptide transport protein"/>
    <property type="match status" value="1"/>
</dbReference>
<name>A0ABR7LML0_9ACTN</name>